<organism evidence="2 3">
    <name type="scientific">Caerostris extrusa</name>
    <name type="common">Bark spider</name>
    <name type="synonym">Caerostris bankana</name>
    <dbReference type="NCBI Taxonomy" id="172846"/>
    <lineage>
        <taxon>Eukaryota</taxon>
        <taxon>Metazoa</taxon>
        <taxon>Ecdysozoa</taxon>
        <taxon>Arthropoda</taxon>
        <taxon>Chelicerata</taxon>
        <taxon>Arachnida</taxon>
        <taxon>Araneae</taxon>
        <taxon>Araneomorphae</taxon>
        <taxon>Entelegynae</taxon>
        <taxon>Araneoidea</taxon>
        <taxon>Araneidae</taxon>
        <taxon>Caerostris</taxon>
    </lineage>
</organism>
<sequence>MGYFNTLKVWDNNKASREEDHTLIMRYFNTFQITSKRFAVTGNNPPITEPLQAWTFRGTGSKSETQVTRKEKRIHLGNKGPKINGNKISKNGNNIITSKRFAVTGNNPPLLQSHYRDGLLGVKDTGCGYLVVGPYVSGFSMIRWSAGSKSETESRENRSVSTWEKERPKMETGNKIIPDQNLKPSHEETEAIPPGKERPQDQWEQNNPFLSLDYVQAFCSYRKQPTLLQSHYRDGLLGGIRYGKWLLGYRPIPKRILNDSQEDSATEETFE</sequence>
<dbReference type="Proteomes" id="UP001054945">
    <property type="component" value="Unassembled WGS sequence"/>
</dbReference>
<accession>A0AAV4RAS4</accession>
<gene>
    <name evidence="2" type="ORF">CEXT_598481</name>
</gene>
<keyword evidence="3" id="KW-1185">Reference proteome</keyword>
<feature type="region of interest" description="Disordered" evidence="1">
    <location>
        <begin position="146"/>
        <end position="203"/>
    </location>
</feature>
<name>A0AAV4RAS4_CAEEX</name>
<proteinExistence type="predicted"/>
<protein>
    <submittedName>
        <fullName evidence="2">Uncharacterized protein</fullName>
    </submittedName>
</protein>
<dbReference type="AlphaFoldDB" id="A0AAV4RAS4"/>
<reference evidence="2 3" key="1">
    <citation type="submission" date="2021-06" db="EMBL/GenBank/DDBJ databases">
        <title>Caerostris extrusa draft genome.</title>
        <authorList>
            <person name="Kono N."/>
            <person name="Arakawa K."/>
        </authorList>
    </citation>
    <scope>NUCLEOTIDE SEQUENCE [LARGE SCALE GENOMIC DNA]</scope>
</reference>
<dbReference type="EMBL" id="BPLR01007575">
    <property type="protein sequence ID" value="GIY18106.1"/>
    <property type="molecule type" value="Genomic_DNA"/>
</dbReference>
<evidence type="ECO:0000313" key="2">
    <source>
        <dbReference type="EMBL" id="GIY18106.1"/>
    </source>
</evidence>
<evidence type="ECO:0000313" key="3">
    <source>
        <dbReference type="Proteomes" id="UP001054945"/>
    </source>
</evidence>
<comment type="caution">
    <text evidence="2">The sequence shown here is derived from an EMBL/GenBank/DDBJ whole genome shotgun (WGS) entry which is preliminary data.</text>
</comment>
<feature type="compositionally biased region" description="Basic and acidic residues" evidence="1">
    <location>
        <begin position="184"/>
        <end position="201"/>
    </location>
</feature>
<feature type="compositionally biased region" description="Basic and acidic residues" evidence="1">
    <location>
        <begin position="150"/>
        <end position="172"/>
    </location>
</feature>
<evidence type="ECO:0000256" key="1">
    <source>
        <dbReference type="SAM" id="MobiDB-lite"/>
    </source>
</evidence>